<dbReference type="InterPro" id="IPR011990">
    <property type="entry name" value="TPR-like_helical_dom_sf"/>
</dbReference>
<dbReference type="RefSeq" id="WP_263542379.1">
    <property type="nucleotide sequence ID" value="NZ_JAOVZO020000018.1"/>
</dbReference>
<dbReference type="PROSITE" id="PS50005">
    <property type="entry name" value="TPR"/>
    <property type="match status" value="1"/>
</dbReference>
<sequence length="758" mass="82081">MALRNALELLEASLALPAGERERYVRERAGTDTALCESVLRLLAAHAASDGFLEPAPPADTPLDLGAYRLIERIGAGGMGQVWLARRRDGAFEQQVAIKVLAGTLGDPESIRRAERERQFLAWLEHPHIARVLDGGTTPAGQPYVVMEYVDGRRIDAWCRERALGIEARVALFLDVLSAVDAAHRALIIHRDIKPGNILVDANGRAKLLDFGIAKSLDERMPGSTRTGLVPLTPEYASPEQLLDWPLTTGCDVYALGLLLDELLTGRVLRAGIAITELARRVADETIAPTSARVDAAALGLSERAARDWRHRVAGDLDRVVRKALAVEPERRYGSARAFADDLERWLAHRPVLARGGGAGYRLAKFLRRHRWPVAASAAAALALAAGLGVAALQARRAAQEGDRAQRANRFLVDMIGRANPFYGGKPPLLVDALDRAVSGIDQQLGGQPLLEADVRRAIGDAYLSLERNDAAKEQLDRAARLRATDGGPGYSKVLGSQAQLEWRLGRYADAERLYRLALTHSGGDAAQRSEVLNDLSALLGDVGRYAEALPLAQEALRIKDALPDVAPRERMVNLSNVANALDGLQRFDESYAAYRQAIAIGEAMRPQPELDLGITLNNLAYLQDEMGRLEESAATQERAVALYRKIMGPDYPRLAVQLSNLALRYSKLGRHDEAMAATADALRLAPGAYDTNDQKYANLLVAAARVALARGDAAEAASRAQAAIAIYDGADMVEAGRRDKAQALLDDARAKLGAPAR</sequence>
<evidence type="ECO:0000256" key="1">
    <source>
        <dbReference type="ARBA" id="ARBA00022679"/>
    </source>
</evidence>
<dbReference type="Gene3D" id="1.10.510.10">
    <property type="entry name" value="Transferase(Phosphotransferase) domain 1"/>
    <property type="match status" value="1"/>
</dbReference>
<proteinExistence type="predicted"/>
<dbReference type="GO" id="GO:0005524">
    <property type="term" value="F:ATP binding"/>
    <property type="evidence" value="ECO:0007669"/>
    <property type="project" value="UniProtKB-UniRule"/>
</dbReference>
<dbReference type="InterPro" id="IPR019734">
    <property type="entry name" value="TPR_rpt"/>
</dbReference>
<dbReference type="Gene3D" id="3.30.200.20">
    <property type="entry name" value="Phosphorylase Kinase, domain 1"/>
    <property type="match status" value="1"/>
</dbReference>
<dbReference type="AlphaFoldDB" id="A0A9X3YJU0"/>
<dbReference type="PROSITE" id="PS00107">
    <property type="entry name" value="PROTEIN_KINASE_ATP"/>
    <property type="match status" value="1"/>
</dbReference>
<dbReference type="CDD" id="cd14014">
    <property type="entry name" value="STKc_PknB_like"/>
    <property type="match status" value="1"/>
</dbReference>
<dbReference type="SUPFAM" id="SSF48452">
    <property type="entry name" value="TPR-like"/>
    <property type="match status" value="2"/>
</dbReference>
<evidence type="ECO:0000256" key="5">
    <source>
        <dbReference type="PROSITE-ProRule" id="PRU00339"/>
    </source>
</evidence>
<keyword evidence="2 6" id="KW-0547">Nucleotide-binding</keyword>
<dbReference type="GO" id="GO:0004674">
    <property type="term" value="F:protein serine/threonine kinase activity"/>
    <property type="evidence" value="ECO:0007669"/>
    <property type="project" value="TreeGrafter"/>
</dbReference>
<keyword evidence="9" id="KW-1185">Reference proteome</keyword>
<keyword evidence="4 6" id="KW-0067">ATP-binding</keyword>
<dbReference type="PANTHER" id="PTHR43289:SF34">
    <property type="entry name" value="SERINE_THREONINE-PROTEIN KINASE YBDM-RELATED"/>
    <property type="match status" value="1"/>
</dbReference>
<feature type="domain" description="Protein kinase" evidence="7">
    <location>
        <begin position="68"/>
        <end position="347"/>
    </location>
</feature>
<dbReference type="Pfam" id="PF13424">
    <property type="entry name" value="TPR_12"/>
    <property type="match status" value="2"/>
</dbReference>
<evidence type="ECO:0000256" key="6">
    <source>
        <dbReference type="PROSITE-ProRule" id="PRU10141"/>
    </source>
</evidence>
<dbReference type="SMART" id="SM00220">
    <property type="entry name" value="S_TKc"/>
    <property type="match status" value="1"/>
</dbReference>
<protein>
    <submittedName>
        <fullName evidence="8">Serine/threonine-protein kinase</fullName>
    </submittedName>
</protein>
<organism evidence="8 9">
    <name type="scientific">Tahibacter soli</name>
    <dbReference type="NCBI Taxonomy" id="2983605"/>
    <lineage>
        <taxon>Bacteria</taxon>
        <taxon>Pseudomonadati</taxon>
        <taxon>Pseudomonadota</taxon>
        <taxon>Gammaproteobacteria</taxon>
        <taxon>Lysobacterales</taxon>
        <taxon>Rhodanobacteraceae</taxon>
        <taxon>Tahibacter</taxon>
    </lineage>
</organism>
<dbReference type="PANTHER" id="PTHR43289">
    <property type="entry name" value="MITOGEN-ACTIVATED PROTEIN KINASE KINASE KINASE 20-RELATED"/>
    <property type="match status" value="1"/>
</dbReference>
<dbReference type="SMART" id="SM00028">
    <property type="entry name" value="TPR"/>
    <property type="match status" value="6"/>
</dbReference>
<evidence type="ECO:0000256" key="2">
    <source>
        <dbReference type="ARBA" id="ARBA00022741"/>
    </source>
</evidence>
<name>A0A9X3YJU0_9GAMM</name>
<evidence type="ECO:0000313" key="8">
    <source>
        <dbReference type="EMBL" id="MDC8013686.1"/>
    </source>
</evidence>
<feature type="binding site" evidence="6">
    <location>
        <position position="99"/>
    </location>
    <ligand>
        <name>ATP</name>
        <dbReference type="ChEBI" id="CHEBI:30616"/>
    </ligand>
</feature>
<dbReference type="Proteomes" id="UP001139971">
    <property type="component" value="Unassembled WGS sequence"/>
</dbReference>
<dbReference type="Gene3D" id="1.25.40.10">
    <property type="entry name" value="Tetratricopeptide repeat domain"/>
    <property type="match status" value="2"/>
</dbReference>
<dbReference type="InterPro" id="IPR008271">
    <property type="entry name" value="Ser/Thr_kinase_AS"/>
</dbReference>
<dbReference type="Pfam" id="PF00069">
    <property type="entry name" value="Pkinase"/>
    <property type="match status" value="1"/>
</dbReference>
<dbReference type="EMBL" id="JAOVZO020000018">
    <property type="protein sequence ID" value="MDC8013686.1"/>
    <property type="molecule type" value="Genomic_DNA"/>
</dbReference>
<dbReference type="InterPro" id="IPR017441">
    <property type="entry name" value="Protein_kinase_ATP_BS"/>
</dbReference>
<keyword evidence="1" id="KW-0808">Transferase</keyword>
<reference evidence="8" key="1">
    <citation type="submission" date="2023-02" db="EMBL/GenBank/DDBJ databases">
        <title>Tahibacter soli sp. nov. isolated from soil.</title>
        <authorList>
            <person name="Baek J.H."/>
            <person name="Lee J.K."/>
            <person name="Choi D.G."/>
            <person name="Jeon C.O."/>
        </authorList>
    </citation>
    <scope>NUCLEOTIDE SEQUENCE</scope>
    <source>
        <strain evidence="8">BL</strain>
    </source>
</reference>
<comment type="caution">
    <text evidence="8">The sequence shown here is derived from an EMBL/GenBank/DDBJ whole genome shotgun (WGS) entry which is preliminary data.</text>
</comment>
<keyword evidence="3 8" id="KW-0418">Kinase</keyword>
<dbReference type="PROSITE" id="PS50011">
    <property type="entry name" value="PROTEIN_KINASE_DOM"/>
    <property type="match status" value="1"/>
</dbReference>
<dbReference type="SUPFAM" id="SSF56112">
    <property type="entry name" value="Protein kinase-like (PK-like)"/>
    <property type="match status" value="1"/>
</dbReference>
<dbReference type="Pfam" id="PF13181">
    <property type="entry name" value="TPR_8"/>
    <property type="match status" value="1"/>
</dbReference>
<dbReference type="InterPro" id="IPR011009">
    <property type="entry name" value="Kinase-like_dom_sf"/>
</dbReference>
<evidence type="ECO:0000313" key="9">
    <source>
        <dbReference type="Proteomes" id="UP001139971"/>
    </source>
</evidence>
<dbReference type="InterPro" id="IPR000719">
    <property type="entry name" value="Prot_kinase_dom"/>
</dbReference>
<evidence type="ECO:0000259" key="7">
    <source>
        <dbReference type="PROSITE" id="PS50011"/>
    </source>
</evidence>
<gene>
    <name evidence="8" type="ORF">OD750_014180</name>
</gene>
<keyword evidence="5" id="KW-0802">TPR repeat</keyword>
<dbReference type="PROSITE" id="PS00108">
    <property type="entry name" value="PROTEIN_KINASE_ST"/>
    <property type="match status" value="1"/>
</dbReference>
<evidence type="ECO:0000256" key="3">
    <source>
        <dbReference type="ARBA" id="ARBA00022777"/>
    </source>
</evidence>
<accession>A0A9X3YJU0</accession>
<evidence type="ECO:0000256" key="4">
    <source>
        <dbReference type="ARBA" id="ARBA00022840"/>
    </source>
</evidence>
<feature type="repeat" description="TPR" evidence="5">
    <location>
        <begin position="656"/>
        <end position="689"/>
    </location>
</feature>